<keyword evidence="2" id="KW-1185">Reference proteome</keyword>
<gene>
    <name evidence="1" type="ORF">PENSTE_c006G03953</name>
</gene>
<proteinExistence type="predicted"/>
<reference evidence="2" key="1">
    <citation type="journal article" date="2017" name="Nat. Microbiol.">
        <title>Global analysis of biosynthetic gene clusters reveals vast potential of secondary metabolite production in Penicillium species.</title>
        <authorList>
            <person name="Nielsen J.C."/>
            <person name="Grijseels S."/>
            <person name="Prigent S."/>
            <person name="Ji B."/>
            <person name="Dainat J."/>
            <person name="Nielsen K.F."/>
            <person name="Frisvad J.C."/>
            <person name="Workman M."/>
            <person name="Nielsen J."/>
        </authorList>
    </citation>
    <scope>NUCLEOTIDE SEQUENCE [LARGE SCALE GENOMIC DNA]</scope>
    <source>
        <strain evidence="2">IBT 24891</strain>
    </source>
</reference>
<dbReference type="EMBL" id="MLKD01000006">
    <property type="protein sequence ID" value="OQE25260.1"/>
    <property type="molecule type" value="Genomic_DNA"/>
</dbReference>
<evidence type="ECO:0000313" key="2">
    <source>
        <dbReference type="Proteomes" id="UP000191285"/>
    </source>
</evidence>
<dbReference type="AlphaFoldDB" id="A0A1V6TH82"/>
<comment type="caution">
    <text evidence="1">The sequence shown here is derived from an EMBL/GenBank/DDBJ whole genome shotgun (WGS) entry which is preliminary data.</text>
</comment>
<dbReference type="InterPro" id="IPR036047">
    <property type="entry name" value="F-box-like_dom_sf"/>
</dbReference>
<protein>
    <recommendedName>
        <fullName evidence="3">F-box domain-containing protein</fullName>
    </recommendedName>
</protein>
<evidence type="ECO:0008006" key="3">
    <source>
        <dbReference type="Google" id="ProtNLM"/>
    </source>
</evidence>
<name>A0A1V6TH82_9EURO</name>
<dbReference type="OrthoDB" id="5273847at2759"/>
<dbReference type="Proteomes" id="UP000191285">
    <property type="component" value="Unassembled WGS sequence"/>
</dbReference>
<evidence type="ECO:0000313" key="1">
    <source>
        <dbReference type="EMBL" id="OQE25260.1"/>
    </source>
</evidence>
<sequence length="239" mass="27489">MSLDANMETETEIMYPNKSDRTLYCCVCSLSMLTGPSWLSKYLALYRTETGTKTSEVNVVESDWDLFFGLNDVAKEALAPILGRWFMMTAIKPQKVVLFHKFCWLHLLQHFEGEDINLDRLFEVCRQANLYIVGRDWAYADLENGHLEIPKPEYIGARPPFQENLQVCTGRDKQNPTLMYPSSTTNGPTSTDCFCFLPMEMNLAIAMYLDTVSFFQLRYVSRAMAKVFIFNHSGSQDFN</sequence>
<dbReference type="STRING" id="303698.A0A1V6TH82"/>
<accession>A0A1V6TH82</accession>
<organism evidence="1 2">
    <name type="scientific">Penicillium steckii</name>
    <dbReference type="NCBI Taxonomy" id="303698"/>
    <lineage>
        <taxon>Eukaryota</taxon>
        <taxon>Fungi</taxon>
        <taxon>Dikarya</taxon>
        <taxon>Ascomycota</taxon>
        <taxon>Pezizomycotina</taxon>
        <taxon>Eurotiomycetes</taxon>
        <taxon>Eurotiomycetidae</taxon>
        <taxon>Eurotiales</taxon>
        <taxon>Aspergillaceae</taxon>
        <taxon>Penicillium</taxon>
    </lineage>
</organism>
<dbReference type="SUPFAM" id="SSF81383">
    <property type="entry name" value="F-box domain"/>
    <property type="match status" value="1"/>
</dbReference>